<dbReference type="SUPFAM" id="SSF57667">
    <property type="entry name" value="beta-beta-alpha zinc fingers"/>
    <property type="match status" value="2"/>
</dbReference>
<feature type="domain" description="C2H2-type" evidence="9">
    <location>
        <begin position="66"/>
        <end position="94"/>
    </location>
</feature>
<evidence type="ECO:0000259" key="9">
    <source>
        <dbReference type="PROSITE" id="PS50157"/>
    </source>
</evidence>
<keyword evidence="11" id="KW-1185">Reference proteome</keyword>
<dbReference type="PANTHER" id="PTHR23226">
    <property type="entry name" value="ZINC FINGER AND SCAN DOMAIN-CONTAINING"/>
    <property type="match status" value="1"/>
</dbReference>
<keyword evidence="6" id="KW-0862">Zinc</keyword>
<dbReference type="EMBL" id="CAXKWB010058101">
    <property type="protein sequence ID" value="CAL4180311.1"/>
    <property type="molecule type" value="Genomic_DNA"/>
</dbReference>
<evidence type="ECO:0000256" key="8">
    <source>
        <dbReference type="PROSITE-ProRule" id="PRU00042"/>
    </source>
</evidence>
<keyword evidence="4" id="KW-0677">Repeat</keyword>
<protein>
    <recommendedName>
        <fullName evidence="9">C2H2-type domain-containing protein</fullName>
    </recommendedName>
</protein>
<dbReference type="InterPro" id="IPR013087">
    <property type="entry name" value="Znf_C2H2_type"/>
</dbReference>
<gene>
    <name evidence="10" type="ORF">MNOR_LOCUS35294</name>
</gene>
<dbReference type="GO" id="GO:0000981">
    <property type="term" value="F:DNA-binding transcription factor activity, RNA polymerase II-specific"/>
    <property type="evidence" value="ECO:0007669"/>
    <property type="project" value="TreeGrafter"/>
</dbReference>
<comment type="subcellular location">
    <subcellularLocation>
        <location evidence="1">Nucleus</location>
    </subcellularLocation>
</comment>
<dbReference type="GO" id="GO:0005634">
    <property type="term" value="C:nucleus"/>
    <property type="evidence" value="ECO:0007669"/>
    <property type="project" value="UniProtKB-SubCell"/>
</dbReference>
<organism evidence="10 11">
    <name type="scientific">Meganyctiphanes norvegica</name>
    <name type="common">Northern krill</name>
    <name type="synonym">Thysanopoda norvegica</name>
    <dbReference type="NCBI Taxonomy" id="48144"/>
    <lineage>
        <taxon>Eukaryota</taxon>
        <taxon>Metazoa</taxon>
        <taxon>Ecdysozoa</taxon>
        <taxon>Arthropoda</taxon>
        <taxon>Crustacea</taxon>
        <taxon>Multicrustacea</taxon>
        <taxon>Malacostraca</taxon>
        <taxon>Eumalacostraca</taxon>
        <taxon>Eucarida</taxon>
        <taxon>Euphausiacea</taxon>
        <taxon>Euphausiidae</taxon>
        <taxon>Meganyctiphanes</taxon>
    </lineage>
</organism>
<evidence type="ECO:0000256" key="1">
    <source>
        <dbReference type="ARBA" id="ARBA00004123"/>
    </source>
</evidence>
<evidence type="ECO:0000256" key="5">
    <source>
        <dbReference type="ARBA" id="ARBA00022771"/>
    </source>
</evidence>
<dbReference type="GO" id="GO:0008270">
    <property type="term" value="F:zinc ion binding"/>
    <property type="evidence" value="ECO:0007669"/>
    <property type="project" value="UniProtKB-KW"/>
</dbReference>
<dbReference type="InterPro" id="IPR036236">
    <property type="entry name" value="Znf_C2H2_sf"/>
</dbReference>
<comment type="similarity">
    <text evidence="2">Belongs to the krueppel C2H2-type zinc-finger protein family.</text>
</comment>
<dbReference type="PANTHER" id="PTHR23226:SF416">
    <property type="entry name" value="FI01424P"/>
    <property type="match status" value="1"/>
</dbReference>
<sequence length="159" mass="18473">MDQLKTVKHEIERIEDKDELQIQIKIEGDPKHIDIKQEIDTRESVSSDVKPQMHFKGGINVAAKPFQCNHCDTSYTWRHALDKHTMSKHPGEKPHKCSHCESCFVTKSDLIKHQKIHKAENLHQCCNCQQYFNCKQYLGQHQRNTCSASGSRCRKSCQK</sequence>
<dbReference type="FunFam" id="3.30.160.60:FF:000135">
    <property type="entry name" value="Zinc finger protein 358"/>
    <property type="match status" value="1"/>
</dbReference>
<evidence type="ECO:0000256" key="4">
    <source>
        <dbReference type="ARBA" id="ARBA00022737"/>
    </source>
</evidence>
<feature type="domain" description="C2H2-type" evidence="9">
    <location>
        <begin position="95"/>
        <end position="122"/>
    </location>
</feature>
<dbReference type="SMART" id="SM00355">
    <property type="entry name" value="ZnF_C2H2"/>
    <property type="match status" value="2"/>
</dbReference>
<evidence type="ECO:0000256" key="6">
    <source>
        <dbReference type="ARBA" id="ARBA00022833"/>
    </source>
</evidence>
<name>A0AAV2SF58_MEGNR</name>
<dbReference type="Gene3D" id="3.30.160.60">
    <property type="entry name" value="Classic Zinc Finger"/>
    <property type="match status" value="2"/>
</dbReference>
<proteinExistence type="inferred from homology"/>
<evidence type="ECO:0000256" key="3">
    <source>
        <dbReference type="ARBA" id="ARBA00022723"/>
    </source>
</evidence>
<evidence type="ECO:0000256" key="2">
    <source>
        <dbReference type="ARBA" id="ARBA00006991"/>
    </source>
</evidence>
<evidence type="ECO:0000256" key="7">
    <source>
        <dbReference type="ARBA" id="ARBA00023242"/>
    </source>
</evidence>
<dbReference type="Proteomes" id="UP001497623">
    <property type="component" value="Unassembled WGS sequence"/>
</dbReference>
<dbReference type="GO" id="GO:0000978">
    <property type="term" value="F:RNA polymerase II cis-regulatory region sequence-specific DNA binding"/>
    <property type="evidence" value="ECO:0007669"/>
    <property type="project" value="TreeGrafter"/>
</dbReference>
<dbReference type="AlphaFoldDB" id="A0AAV2SF58"/>
<accession>A0AAV2SF58</accession>
<dbReference type="PROSITE" id="PS00028">
    <property type="entry name" value="ZINC_FINGER_C2H2_1"/>
    <property type="match status" value="2"/>
</dbReference>
<evidence type="ECO:0000313" key="11">
    <source>
        <dbReference type="Proteomes" id="UP001497623"/>
    </source>
</evidence>
<reference evidence="10 11" key="1">
    <citation type="submission" date="2024-05" db="EMBL/GenBank/DDBJ databases">
        <authorList>
            <person name="Wallberg A."/>
        </authorList>
    </citation>
    <scope>NUCLEOTIDE SEQUENCE [LARGE SCALE GENOMIC DNA]</scope>
</reference>
<comment type="caution">
    <text evidence="10">The sequence shown here is derived from an EMBL/GenBank/DDBJ whole genome shotgun (WGS) entry which is preliminary data.</text>
</comment>
<keyword evidence="5 8" id="KW-0863">Zinc-finger</keyword>
<evidence type="ECO:0000313" key="10">
    <source>
        <dbReference type="EMBL" id="CAL4180311.1"/>
    </source>
</evidence>
<keyword evidence="7" id="KW-0539">Nucleus</keyword>
<dbReference type="PROSITE" id="PS50157">
    <property type="entry name" value="ZINC_FINGER_C2H2_2"/>
    <property type="match status" value="2"/>
</dbReference>
<keyword evidence="3" id="KW-0479">Metal-binding</keyword>
<feature type="non-terminal residue" evidence="10">
    <location>
        <position position="159"/>
    </location>
</feature>